<accession>A0ABN8LWI0</accession>
<reference evidence="3 4" key="1">
    <citation type="submission" date="2022-05" db="EMBL/GenBank/DDBJ databases">
        <authorList>
            <consortium name="Genoscope - CEA"/>
            <person name="William W."/>
        </authorList>
    </citation>
    <scope>NUCLEOTIDE SEQUENCE [LARGE SCALE GENOMIC DNA]</scope>
</reference>
<dbReference type="Proteomes" id="UP001159427">
    <property type="component" value="Unassembled WGS sequence"/>
</dbReference>
<organism evidence="3 4">
    <name type="scientific">Porites evermanni</name>
    <dbReference type="NCBI Taxonomy" id="104178"/>
    <lineage>
        <taxon>Eukaryota</taxon>
        <taxon>Metazoa</taxon>
        <taxon>Cnidaria</taxon>
        <taxon>Anthozoa</taxon>
        <taxon>Hexacorallia</taxon>
        <taxon>Scleractinia</taxon>
        <taxon>Fungiina</taxon>
        <taxon>Poritidae</taxon>
        <taxon>Porites</taxon>
    </lineage>
</organism>
<dbReference type="PROSITE" id="PS50168">
    <property type="entry name" value="DED"/>
    <property type="match status" value="1"/>
</dbReference>
<dbReference type="EMBL" id="CALNXI010000184">
    <property type="protein sequence ID" value="CAH3021491.1"/>
    <property type="molecule type" value="Genomic_DNA"/>
</dbReference>
<name>A0ABN8LWI0_9CNID</name>
<sequence length="165" mass="18337">MYLFPLSGSDNDDVVSAVETDYESSSSSSSSDVHAQRSRLLAISNLLSKEEVKQIKFLAKDEISNDRYAQISKAYEVFEELEKDGKFPIGDIAKLLVEVKRNDLASRLGIAVPLTEEEEERAGASRQSLSARGNEPPASQSFPDRSQSSDSDTRPDTHDRGRRLR</sequence>
<evidence type="ECO:0000259" key="2">
    <source>
        <dbReference type="PROSITE" id="PS50168"/>
    </source>
</evidence>
<protein>
    <recommendedName>
        <fullName evidence="2">DED domain-containing protein</fullName>
    </recommendedName>
</protein>
<dbReference type="Gene3D" id="1.10.533.10">
    <property type="entry name" value="Death Domain, Fas"/>
    <property type="match status" value="1"/>
</dbReference>
<evidence type="ECO:0000256" key="1">
    <source>
        <dbReference type="SAM" id="MobiDB-lite"/>
    </source>
</evidence>
<feature type="non-terminal residue" evidence="3">
    <location>
        <position position="165"/>
    </location>
</feature>
<comment type="caution">
    <text evidence="3">The sequence shown here is derived from an EMBL/GenBank/DDBJ whole genome shotgun (WGS) entry which is preliminary data.</text>
</comment>
<evidence type="ECO:0000313" key="3">
    <source>
        <dbReference type="EMBL" id="CAH3021491.1"/>
    </source>
</evidence>
<dbReference type="Pfam" id="PF01335">
    <property type="entry name" value="DED"/>
    <property type="match status" value="1"/>
</dbReference>
<dbReference type="InterPro" id="IPR001875">
    <property type="entry name" value="DED_dom"/>
</dbReference>
<feature type="region of interest" description="Disordered" evidence="1">
    <location>
        <begin position="1"/>
        <end position="35"/>
    </location>
</feature>
<proteinExistence type="predicted"/>
<dbReference type="InterPro" id="IPR011029">
    <property type="entry name" value="DEATH-like_dom_sf"/>
</dbReference>
<gene>
    <name evidence="3" type="ORF">PEVE_00011590</name>
</gene>
<feature type="region of interest" description="Disordered" evidence="1">
    <location>
        <begin position="113"/>
        <end position="165"/>
    </location>
</feature>
<feature type="compositionally biased region" description="Polar residues" evidence="1">
    <location>
        <begin position="125"/>
        <end position="150"/>
    </location>
</feature>
<keyword evidence="4" id="KW-1185">Reference proteome</keyword>
<feature type="domain" description="DED" evidence="2">
    <location>
        <begin position="35"/>
        <end position="110"/>
    </location>
</feature>
<evidence type="ECO:0000313" key="4">
    <source>
        <dbReference type="Proteomes" id="UP001159427"/>
    </source>
</evidence>
<dbReference type="SUPFAM" id="SSF47986">
    <property type="entry name" value="DEATH domain"/>
    <property type="match status" value="1"/>
</dbReference>